<protein>
    <submittedName>
        <fullName evidence="1">Uncharacterized protein</fullName>
    </submittedName>
</protein>
<evidence type="ECO:0000313" key="1">
    <source>
        <dbReference type="EMBL" id="CQR72269.1"/>
    </source>
</evidence>
<dbReference type="EMBL" id="CTRP01000010">
    <property type="protein sequence ID" value="CQR72269.1"/>
    <property type="molecule type" value="Genomic_DNA"/>
</dbReference>
<evidence type="ECO:0000313" key="2">
    <source>
        <dbReference type="Proteomes" id="UP000049855"/>
    </source>
</evidence>
<dbReference type="RefSeq" id="WP_021166994.1">
    <property type="nucleotide sequence ID" value="NZ_CTRP01000010.1"/>
</dbReference>
<gene>
    <name evidence="1" type="ORF">SpAn4DRAFT_2729</name>
</gene>
<dbReference type="AlphaFoldDB" id="A0A0U1KYQ8"/>
<proteinExistence type="predicted"/>
<name>A0A0U1KYQ8_9FIRM</name>
<reference evidence="2" key="1">
    <citation type="submission" date="2015-03" db="EMBL/GenBank/DDBJ databases">
        <authorList>
            <person name="Nijsse Bart"/>
        </authorList>
    </citation>
    <scope>NUCLEOTIDE SEQUENCE [LARGE SCALE GENOMIC DNA]</scope>
</reference>
<sequence>MKSIANHEKLKNKIIELAKQGKLTCEEAHQLAESEGVPLVIIGKVAVEAGVRISDCQLGCFGKYKER</sequence>
<dbReference type="Proteomes" id="UP000049855">
    <property type="component" value="Unassembled WGS sequence"/>
</dbReference>
<accession>A0A0U1KYQ8</accession>
<keyword evidence="2" id="KW-1185">Reference proteome</keyword>
<organism evidence="1 2">
    <name type="scientific">Sporomusa ovata</name>
    <dbReference type="NCBI Taxonomy" id="2378"/>
    <lineage>
        <taxon>Bacteria</taxon>
        <taxon>Bacillati</taxon>
        <taxon>Bacillota</taxon>
        <taxon>Negativicutes</taxon>
        <taxon>Selenomonadales</taxon>
        <taxon>Sporomusaceae</taxon>
        <taxon>Sporomusa</taxon>
    </lineage>
</organism>